<evidence type="ECO:0000313" key="1">
    <source>
        <dbReference type="EMBL" id="SMC29380.1"/>
    </source>
</evidence>
<dbReference type="OrthoDB" id="6482216at2"/>
<sequence>MLIFVDTEFTDFIQCELISIGLVSEDEQYSLYLEVSDFERALCNAFVQSAVLPQLGQSSTATMPKSDVQAALLTWFARLPSEVSLAVDSQYDLDLLQDIVGGQWPTGVSSWVDLRPMATTAAFKQAMANYHNNPARPWHHALHDAYGLRAGWLAWQASSDPAVDSAAVV</sequence>
<dbReference type="GO" id="GO:0003676">
    <property type="term" value="F:nucleic acid binding"/>
    <property type="evidence" value="ECO:0007669"/>
    <property type="project" value="InterPro"/>
</dbReference>
<dbReference type="InterPro" id="IPR036397">
    <property type="entry name" value="RNaseH_sf"/>
</dbReference>
<dbReference type="AlphaFoldDB" id="A0A1W1XZI7"/>
<dbReference type="Gene3D" id="3.30.420.10">
    <property type="entry name" value="Ribonuclease H-like superfamily/Ribonuclease H"/>
    <property type="match status" value="1"/>
</dbReference>
<dbReference type="RefSeq" id="WP_084092731.1">
    <property type="nucleotide sequence ID" value="NZ_FWXD01000034.1"/>
</dbReference>
<dbReference type="EMBL" id="FWXD01000034">
    <property type="protein sequence ID" value="SMC29380.1"/>
    <property type="molecule type" value="Genomic_DNA"/>
</dbReference>
<evidence type="ECO:0000313" key="2">
    <source>
        <dbReference type="Proteomes" id="UP000192761"/>
    </source>
</evidence>
<dbReference type="SUPFAM" id="SSF53098">
    <property type="entry name" value="Ribonuclease H-like"/>
    <property type="match status" value="1"/>
</dbReference>
<dbReference type="Proteomes" id="UP000192761">
    <property type="component" value="Unassembled WGS sequence"/>
</dbReference>
<name>A0A1W1XZI7_9NEIS</name>
<accession>A0A1W1XZI7</accession>
<organism evidence="1 2">
    <name type="scientific">Andreprevotia lacus DSM 23236</name>
    <dbReference type="NCBI Taxonomy" id="1121001"/>
    <lineage>
        <taxon>Bacteria</taxon>
        <taxon>Pseudomonadati</taxon>
        <taxon>Pseudomonadota</taxon>
        <taxon>Betaproteobacteria</taxon>
        <taxon>Neisseriales</taxon>
        <taxon>Chitinibacteraceae</taxon>
        <taxon>Andreprevotia</taxon>
    </lineage>
</organism>
<protein>
    <submittedName>
        <fullName evidence="1">Uncharacterized protein</fullName>
    </submittedName>
</protein>
<reference evidence="1 2" key="1">
    <citation type="submission" date="2017-04" db="EMBL/GenBank/DDBJ databases">
        <authorList>
            <person name="Afonso C.L."/>
            <person name="Miller P.J."/>
            <person name="Scott M.A."/>
            <person name="Spackman E."/>
            <person name="Goraichik I."/>
            <person name="Dimitrov K.M."/>
            <person name="Suarez D.L."/>
            <person name="Swayne D.E."/>
        </authorList>
    </citation>
    <scope>NUCLEOTIDE SEQUENCE [LARGE SCALE GENOMIC DNA]</scope>
    <source>
        <strain evidence="1 2">DSM 23236</strain>
    </source>
</reference>
<dbReference type="InterPro" id="IPR012337">
    <property type="entry name" value="RNaseH-like_sf"/>
</dbReference>
<proteinExistence type="predicted"/>
<keyword evidence="2" id="KW-1185">Reference proteome</keyword>
<gene>
    <name evidence="1" type="ORF">SAMN02745857_03796</name>
</gene>